<dbReference type="SUPFAM" id="SSF57884">
    <property type="entry name" value="Ada DNA repair protein, N-terminal domain (N-Ada 10)"/>
    <property type="match status" value="1"/>
</dbReference>
<sequence>MDLDPAACYRAVQSRDRRFDGVFYTAVHSTGIYCRPSCPARTPRVENVSFHPTAAAAHAAGFRACRRCLPDTTPGSPRWDLAADLAGRAMRLVADGVVEREGVEGLARRLGYSSRHLNRVLHAELGAGPLALARAHRAQTARVLIDTTDLPFADVAFAAGFASVRQFNDTIREVYAATPRELRQGRRATPGTGTIELAIGLRAPFAAAELMAFLVRHRVAGVETGGADWFARTMRLPHGAGSLRVELLDDPGRVRLQLRLADLRDTAAAVERARRLLDADADPGAVDDHLARDAGLGPLVRRHPGLRVPGHVDGFEAAVRTVLGQQVSIASASGTAARLASAHGSTFGGGDDVPTVVFPSPAQLAEADPEQWPMPRRRAATVHRLATEVAEGRLELDRGVDRDATRAALLALPGIGPWTVDVVAMRAWGDPDVWLPTDLGTQQALTMLGLRPEAAESWRPWRSYAQSQLWQLVLEQPRPTRRTRPSRPATKEAS</sequence>
<dbReference type="SUPFAM" id="SSF48150">
    <property type="entry name" value="DNA-glycosylase"/>
    <property type="match status" value="1"/>
</dbReference>
<keyword evidence="9" id="KW-0805">Transcription regulation</keyword>
<dbReference type="Pfam" id="PF12833">
    <property type="entry name" value="HTH_18"/>
    <property type="match status" value="1"/>
</dbReference>
<evidence type="ECO:0000256" key="6">
    <source>
        <dbReference type="ARBA" id="ARBA00022723"/>
    </source>
</evidence>
<dbReference type="Pfam" id="PF06029">
    <property type="entry name" value="AlkA_N"/>
    <property type="match status" value="1"/>
</dbReference>
<keyword evidence="15" id="KW-0326">Glycosidase</keyword>
<dbReference type="SMART" id="SM00342">
    <property type="entry name" value="HTH_ARAC"/>
    <property type="match status" value="1"/>
</dbReference>
<evidence type="ECO:0000256" key="9">
    <source>
        <dbReference type="ARBA" id="ARBA00023015"/>
    </source>
</evidence>
<gene>
    <name evidence="15" type="ORF">J2S59_002346</name>
</gene>
<dbReference type="InterPro" id="IPR003265">
    <property type="entry name" value="HhH-GPD_domain"/>
</dbReference>
<comment type="catalytic activity">
    <reaction evidence="1">
        <text>Hydrolysis of alkylated DNA, releasing 3-methyladenine, 3-methylguanine, 7-methylguanine and 7-methyladenine.</text>
        <dbReference type="EC" id="3.2.2.21"/>
    </reaction>
</comment>
<dbReference type="EMBL" id="JAUSQM010000001">
    <property type="protein sequence ID" value="MDP9822537.1"/>
    <property type="molecule type" value="Genomic_DNA"/>
</dbReference>
<evidence type="ECO:0000256" key="7">
    <source>
        <dbReference type="ARBA" id="ARBA00022763"/>
    </source>
</evidence>
<organism evidence="15 16">
    <name type="scientific">Nocardioides massiliensis</name>
    <dbReference type="NCBI Taxonomy" id="1325935"/>
    <lineage>
        <taxon>Bacteria</taxon>
        <taxon>Bacillati</taxon>
        <taxon>Actinomycetota</taxon>
        <taxon>Actinomycetes</taxon>
        <taxon>Propionibacteriales</taxon>
        <taxon>Nocardioidaceae</taxon>
        <taxon>Nocardioides</taxon>
    </lineage>
</organism>
<dbReference type="SUPFAM" id="SSF55945">
    <property type="entry name" value="TATA-box binding protein-like"/>
    <property type="match status" value="1"/>
</dbReference>
<reference evidence="15 16" key="1">
    <citation type="submission" date="2023-07" db="EMBL/GenBank/DDBJ databases">
        <title>Sequencing the genomes of 1000 actinobacteria strains.</title>
        <authorList>
            <person name="Klenk H.-P."/>
        </authorList>
    </citation>
    <scope>NUCLEOTIDE SEQUENCE [LARGE SCALE GENOMIC DNA]</scope>
    <source>
        <strain evidence="15 16">GD13</strain>
    </source>
</reference>
<comment type="cofactor">
    <cofactor evidence="2">
        <name>Zn(2+)</name>
        <dbReference type="ChEBI" id="CHEBI:29105"/>
    </cofactor>
</comment>
<keyword evidence="16" id="KW-1185">Reference proteome</keyword>
<dbReference type="PANTHER" id="PTHR43003">
    <property type="entry name" value="DNA-3-METHYLADENINE GLYCOSYLASE"/>
    <property type="match status" value="1"/>
</dbReference>
<dbReference type="InterPro" id="IPR018062">
    <property type="entry name" value="HTH_AraC-typ_CS"/>
</dbReference>
<dbReference type="InterPro" id="IPR035451">
    <property type="entry name" value="Ada-like_dom_sf"/>
</dbReference>
<keyword evidence="4" id="KW-0489">Methyltransferase</keyword>
<dbReference type="Gene3D" id="1.10.1670.10">
    <property type="entry name" value="Helix-hairpin-Helix base-excision DNA repair enzymes (C-terminal)"/>
    <property type="match status" value="1"/>
</dbReference>
<dbReference type="InterPro" id="IPR004026">
    <property type="entry name" value="Ada_DNA_repair_Zn-bd"/>
</dbReference>
<keyword evidence="12" id="KW-0804">Transcription</keyword>
<feature type="domain" description="HTH araC/xylS-type" evidence="14">
    <location>
        <begin position="87"/>
        <end position="185"/>
    </location>
</feature>
<keyword evidence="13" id="KW-0234">DNA repair</keyword>
<evidence type="ECO:0000256" key="13">
    <source>
        <dbReference type="ARBA" id="ARBA00023204"/>
    </source>
</evidence>
<evidence type="ECO:0000256" key="5">
    <source>
        <dbReference type="ARBA" id="ARBA00022679"/>
    </source>
</evidence>
<accession>A0ABT9NQ32</accession>
<dbReference type="InterPro" id="IPR009057">
    <property type="entry name" value="Homeodomain-like_sf"/>
</dbReference>
<keyword evidence="11" id="KW-0010">Activator</keyword>
<dbReference type="EC" id="3.2.2.21" evidence="3"/>
<evidence type="ECO:0000313" key="16">
    <source>
        <dbReference type="Proteomes" id="UP001240447"/>
    </source>
</evidence>
<dbReference type="InterPro" id="IPR051912">
    <property type="entry name" value="Alkylbase_DNA_Glycosylase/TA"/>
</dbReference>
<evidence type="ECO:0000256" key="2">
    <source>
        <dbReference type="ARBA" id="ARBA00001947"/>
    </source>
</evidence>
<dbReference type="Gene3D" id="1.10.10.60">
    <property type="entry name" value="Homeodomain-like"/>
    <property type="match status" value="1"/>
</dbReference>
<name>A0ABT9NQ32_9ACTN</name>
<dbReference type="InterPro" id="IPR011257">
    <property type="entry name" value="DNA_glycosylase"/>
</dbReference>
<keyword evidence="10" id="KW-0238">DNA-binding</keyword>
<evidence type="ECO:0000256" key="1">
    <source>
        <dbReference type="ARBA" id="ARBA00000086"/>
    </source>
</evidence>
<evidence type="ECO:0000313" key="15">
    <source>
        <dbReference type="EMBL" id="MDP9822537.1"/>
    </source>
</evidence>
<dbReference type="InterPro" id="IPR010316">
    <property type="entry name" value="AlkA_N"/>
</dbReference>
<keyword evidence="6" id="KW-0479">Metal-binding</keyword>
<dbReference type="CDD" id="cd00056">
    <property type="entry name" value="ENDO3c"/>
    <property type="match status" value="1"/>
</dbReference>
<dbReference type="Pfam" id="PF02805">
    <property type="entry name" value="Ada_Zn_binding"/>
    <property type="match status" value="1"/>
</dbReference>
<dbReference type="GO" id="GO:0003905">
    <property type="term" value="F:alkylbase DNA N-glycosylase activity"/>
    <property type="evidence" value="ECO:0007669"/>
    <property type="project" value="UniProtKB-EC"/>
</dbReference>
<dbReference type="PANTHER" id="PTHR43003:SF13">
    <property type="entry name" value="DNA-3-METHYLADENINE GLYCOSYLASE 2"/>
    <property type="match status" value="1"/>
</dbReference>
<dbReference type="Proteomes" id="UP001240447">
    <property type="component" value="Unassembled WGS sequence"/>
</dbReference>
<keyword evidence="7" id="KW-0227">DNA damage</keyword>
<keyword evidence="8" id="KW-0862">Zinc</keyword>
<dbReference type="Gene3D" id="3.40.10.10">
    <property type="entry name" value="DNA Methylphosphotriester Repair Domain"/>
    <property type="match status" value="1"/>
</dbReference>
<keyword evidence="5" id="KW-0808">Transferase</keyword>
<dbReference type="Gene3D" id="3.30.310.20">
    <property type="entry name" value="DNA-3-methyladenine glycosylase AlkA, N-terminal domain"/>
    <property type="match status" value="1"/>
</dbReference>
<dbReference type="InterPro" id="IPR018060">
    <property type="entry name" value="HTH_AraC"/>
</dbReference>
<proteinExistence type="predicted"/>
<keyword evidence="15" id="KW-0378">Hydrolase</keyword>
<dbReference type="SMART" id="SM01009">
    <property type="entry name" value="AlkA_N"/>
    <property type="match status" value="1"/>
</dbReference>
<protein>
    <recommendedName>
        <fullName evidence="3">DNA-3-methyladenine glycosylase II</fullName>
        <ecNumber evidence="3">3.2.2.21</ecNumber>
    </recommendedName>
</protein>
<dbReference type="PROSITE" id="PS00041">
    <property type="entry name" value="HTH_ARAC_FAMILY_1"/>
    <property type="match status" value="1"/>
</dbReference>
<evidence type="ECO:0000259" key="14">
    <source>
        <dbReference type="PROSITE" id="PS01124"/>
    </source>
</evidence>
<dbReference type="InterPro" id="IPR037046">
    <property type="entry name" value="AlkA_N_sf"/>
</dbReference>
<dbReference type="InterPro" id="IPR023170">
    <property type="entry name" value="HhH_base_excis_C"/>
</dbReference>
<dbReference type="SMART" id="SM00478">
    <property type="entry name" value="ENDO3c"/>
    <property type="match status" value="1"/>
</dbReference>
<dbReference type="PROSITE" id="PS01124">
    <property type="entry name" value="HTH_ARAC_FAMILY_2"/>
    <property type="match status" value="1"/>
</dbReference>
<evidence type="ECO:0000256" key="10">
    <source>
        <dbReference type="ARBA" id="ARBA00023125"/>
    </source>
</evidence>
<dbReference type="SUPFAM" id="SSF46689">
    <property type="entry name" value="Homeodomain-like"/>
    <property type="match status" value="1"/>
</dbReference>
<dbReference type="RefSeq" id="WP_306825135.1">
    <property type="nucleotide sequence ID" value="NZ_JAUSQM010000001.1"/>
</dbReference>
<comment type="caution">
    <text evidence="15">The sequence shown here is derived from an EMBL/GenBank/DDBJ whole genome shotgun (WGS) entry which is preliminary data.</text>
</comment>
<evidence type="ECO:0000256" key="12">
    <source>
        <dbReference type="ARBA" id="ARBA00023163"/>
    </source>
</evidence>
<evidence type="ECO:0000256" key="4">
    <source>
        <dbReference type="ARBA" id="ARBA00022603"/>
    </source>
</evidence>
<dbReference type="Gene3D" id="1.10.340.30">
    <property type="entry name" value="Hypothetical protein, domain 2"/>
    <property type="match status" value="1"/>
</dbReference>
<evidence type="ECO:0000256" key="11">
    <source>
        <dbReference type="ARBA" id="ARBA00023159"/>
    </source>
</evidence>
<evidence type="ECO:0000256" key="8">
    <source>
        <dbReference type="ARBA" id="ARBA00022833"/>
    </source>
</evidence>
<evidence type="ECO:0000256" key="3">
    <source>
        <dbReference type="ARBA" id="ARBA00012000"/>
    </source>
</evidence>